<accession>A0A8J8B6A1</accession>
<evidence type="ECO:0000256" key="1">
    <source>
        <dbReference type="ARBA" id="ARBA00007227"/>
    </source>
</evidence>
<comment type="caution">
    <text evidence="3">The sequence shown here is derived from an EMBL/GenBank/DDBJ whole genome shotgun (WGS) entry which is preliminary data.</text>
</comment>
<dbReference type="InterPro" id="IPR010982">
    <property type="entry name" value="Lambda_DNA-bd_dom_sf"/>
</dbReference>
<dbReference type="AlphaFoldDB" id="A0A8J8B6A1"/>
<proteinExistence type="inferred from homology"/>
<dbReference type="InterPro" id="IPR001387">
    <property type="entry name" value="Cro/C1-type_HTH"/>
</dbReference>
<dbReference type="GO" id="GO:0003677">
    <property type="term" value="F:DNA binding"/>
    <property type="evidence" value="ECO:0007669"/>
    <property type="project" value="InterPro"/>
</dbReference>
<dbReference type="SUPFAM" id="SSF47413">
    <property type="entry name" value="lambda repressor-like DNA-binding domains"/>
    <property type="match status" value="1"/>
</dbReference>
<feature type="domain" description="HTH cro/C1-type" evidence="2">
    <location>
        <begin position="7"/>
        <end position="61"/>
    </location>
</feature>
<dbReference type="InterPro" id="IPR010359">
    <property type="entry name" value="IrrE_HExxH"/>
</dbReference>
<dbReference type="PROSITE" id="PS50943">
    <property type="entry name" value="HTH_CROC1"/>
    <property type="match status" value="1"/>
</dbReference>
<dbReference type="Proteomes" id="UP000730161">
    <property type="component" value="Unassembled WGS sequence"/>
</dbReference>
<keyword evidence="4" id="KW-1185">Reference proteome</keyword>
<dbReference type="CDD" id="cd00093">
    <property type="entry name" value="HTH_XRE"/>
    <property type="match status" value="1"/>
</dbReference>
<dbReference type="Gene3D" id="1.10.260.40">
    <property type="entry name" value="lambda repressor-like DNA-binding domains"/>
    <property type="match status" value="1"/>
</dbReference>
<dbReference type="PANTHER" id="PTHR43236">
    <property type="entry name" value="ANTITOXIN HIGA1"/>
    <property type="match status" value="1"/>
</dbReference>
<dbReference type="PANTHER" id="PTHR43236:SF1">
    <property type="entry name" value="BLL7220 PROTEIN"/>
    <property type="match status" value="1"/>
</dbReference>
<evidence type="ECO:0000259" key="2">
    <source>
        <dbReference type="PROSITE" id="PS50943"/>
    </source>
</evidence>
<dbReference type="SMART" id="SM00530">
    <property type="entry name" value="HTH_XRE"/>
    <property type="match status" value="1"/>
</dbReference>
<dbReference type="EMBL" id="JWHL01000023">
    <property type="protein sequence ID" value="MBR1369879.1"/>
    <property type="molecule type" value="Genomic_DNA"/>
</dbReference>
<protein>
    <recommendedName>
        <fullName evidence="2">HTH cro/C1-type domain-containing protein</fullName>
    </recommendedName>
</protein>
<dbReference type="OrthoDB" id="108730at2157"/>
<evidence type="ECO:0000313" key="4">
    <source>
        <dbReference type="Proteomes" id="UP000730161"/>
    </source>
</evidence>
<comment type="similarity">
    <text evidence="1">Belongs to the short-chain fatty acyl-CoA assimilation regulator (ScfR) family.</text>
</comment>
<name>A0A8J8B6A1_9EURY</name>
<dbReference type="RefSeq" id="WP_211531634.1">
    <property type="nucleotide sequence ID" value="NZ_JWHL01000023.1"/>
</dbReference>
<dbReference type="InterPro" id="IPR052345">
    <property type="entry name" value="Rad_response_metalloprotease"/>
</dbReference>
<organism evidence="3 4">
    <name type="scientific">Methanocalculus chunghsingensis</name>
    <dbReference type="NCBI Taxonomy" id="156457"/>
    <lineage>
        <taxon>Archaea</taxon>
        <taxon>Methanobacteriati</taxon>
        <taxon>Methanobacteriota</taxon>
        <taxon>Stenosarchaea group</taxon>
        <taxon>Methanomicrobia</taxon>
        <taxon>Methanomicrobiales</taxon>
        <taxon>Methanocalculaceae</taxon>
        <taxon>Methanocalculus</taxon>
    </lineage>
</organism>
<dbReference type="Pfam" id="PF06114">
    <property type="entry name" value="Peptidase_M78"/>
    <property type="match status" value="1"/>
</dbReference>
<evidence type="ECO:0000313" key="3">
    <source>
        <dbReference type="EMBL" id="MBR1369879.1"/>
    </source>
</evidence>
<dbReference type="Pfam" id="PF13560">
    <property type="entry name" value="HTH_31"/>
    <property type="match status" value="1"/>
</dbReference>
<reference evidence="3" key="1">
    <citation type="submission" date="2014-12" db="EMBL/GenBank/DDBJ databases">
        <authorList>
            <person name="Huang H.-H."/>
            <person name="Chen S.-C."/>
            <person name="Lai M.-C."/>
        </authorList>
    </citation>
    <scope>NUCLEOTIDE SEQUENCE</scope>
    <source>
        <strain evidence="3">K1F9705b</strain>
    </source>
</reference>
<sequence length="355" mass="40352">MTIGERIRIRRKCLGLSLRDLAQKIERSHTTVDKYEKGLLVPDSGIMVRMSEVLEIPLSALLRPSRHTCEISGNQISFRTKKITGKERIRIEAEMKDWLERYLTIEELSGIRRRFEMPDGFPREVSSYDEVEMAADDLRKAWDLGDHPIDNLTSLLEDKGLKIGIIRGITKFDALCTSYGDDLVILMRTGLTYARQRFTLAHELGHCLLIAKDDMDHEKVMHRFAGAFLVPSRRAFFELGDSRRHISIHELTLLKEKYGLSMSAWIYRASDLKILSADTHTKMRKEFSVLGLNRKEPGDEKAGDDPVSLESLVYRSLAEGMISISKAAELLNLNIADVYSLNGEALRDGTSLVCH</sequence>
<dbReference type="Gene3D" id="1.10.10.2910">
    <property type="match status" value="1"/>
</dbReference>
<gene>
    <name evidence="3" type="ORF">RJ53_10480</name>
</gene>